<keyword evidence="2" id="KW-1185">Reference proteome</keyword>
<sequence>MGVPYMVADVGGVSELVDLSAFSEAVLPEAGAARLAAQLQTALTGAQQWVDWHRSFAAQRSALSQADVAVAKSGGTGEVQVVPVRRGDAAQRLWQRACGGTSIAETLLLLPDGFSLLPGEGILQAMAGLLATAEARGGRIGALTFGVELPSGEHAFPSSPTWLLHAGGVPSKRCYDGAPVILRGSTFCDRVPGARAGVVKSYSVWALARLLSHAGLHLHTYPQSFFRVGEWDAGEGFEPCVATRLPEQRRAEYGQAAAVLFQDAEQTLWDMQIGHSGRPLASLNADYPTFQRHLGWTFGYFTGAASTKLEQLVWREAENNAQAGGMHPCASEEGRCCGNVTYAAAAVRFTAHFRAMQARVMLAYDVYPLCGDGIDLIVSHNFYDPSRPPSVLMAQAYNMKPEAEGTSNRRRVEWTRDIEAGDSFDFVLHPRRTHACDGMSIIDIIVWPQAAAA</sequence>
<name>I0Z0C4_COCSC</name>
<evidence type="ECO:0000313" key="1">
    <source>
        <dbReference type="EMBL" id="EIE24093.1"/>
    </source>
</evidence>
<dbReference type="OrthoDB" id="10422795at2759"/>
<dbReference type="RefSeq" id="XP_005648637.1">
    <property type="nucleotide sequence ID" value="XM_005648580.1"/>
</dbReference>
<dbReference type="AlphaFoldDB" id="I0Z0C4"/>
<gene>
    <name evidence="1" type="ORF">COCSUDRAFT_62612</name>
</gene>
<reference evidence="1 2" key="1">
    <citation type="journal article" date="2012" name="Genome Biol.">
        <title>The genome of the polar eukaryotic microalga coccomyxa subellipsoidea reveals traits of cold adaptation.</title>
        <authorList>
            <person name="Blanc G."/>
            <person name="Agarkova I."/>
            <person name="Grimwood J."/>
            <person name="Kuo A."/>
            <person name="Brueggeman A."/>
            <person name="Dunigan D."/>
            <person name="Gurnon J."/>
            <person name="Ladunga I."/>
            <person name="Lindquist E."/>
            <person name="Lucas S."/>
            <person name="Pangilinan J."/>
            <person name="Proschold T."/>
            <person name="Salamov A."/>
            <person name="Schmutz J."/>
            <person name="Weeks D."/>
            <person name="Yamada T."/>
            <person name="Claverie J.M."/>
            <person name="Grigoriev I."/>
            <person name="Van Etten J."/>
            <person name="Lomsadze A."/>
            <person name="Borodovsky M."/>
        </authorList>
    </citation>
    <scope>NUCLEOTIDE SEQUENCE [LARGE SCALE GENOMIC DNA]</scope>
    <source>
        <strain evidence="1 2">C-169</strain>
    </source>
</reference>
<dbReference type="eggNOG" id="ENOG502QUGT">
    <property type="taxonomic scope" value="Eukaryota"/>
</dbReference>
<dbReference type="KEGG" id="csl:COCSUDRAFT_62612"/>
<proteinExistence type="predicted"/>
<comment type="caution">
    <text evidence="1">The sequence shown here is derived from an EMBL/GenBank/DDBJ whole genome shotgun (WGS) entry which is preliminary data.</text>
</comment>
<dbReference type="Proteomes" id="UP000007264">
    <property type="component" value="Unassembled WGS sequence"/>
</dbReference>
<organism evidence="1 2">
    <name type="scientific">Coccomyxa subellipsoidea (strain C-169)</name>
    <name type="common">Green microalga</name>
    <dbReference type="NCBI Taxonomy" id="574566"/>
    <lineage>
        <taxon>Eukaryota</taxon>
        <taxon>Viridiplantae</taxon>
        <taxon>Chlorophyta</taxon>
        <taxon>core chlorophytes</taxon>
        <taxon>Trebouxiophyceae</taxon>
        <taxon>Trebouxiophyceae incertae sedis</taxon>
        <taxon>Coccomyxaceae</taxon>
        <taxon>Coccomyxa</taxon>
        <taxon>Coccomyxa subellipsoidea</taxon>
    </lineage>
</organism>
<evidence type="ECO:0000313" key="2">
    <source>
        <dbReference type="Proteomes" id="UP000007264"/>
    </source>
</evidence>
<protein>
    <submittedName>
        <fullName evidence="1">Uncharacterized protein</fullName>
    </submittedName>
</protein>
<dbReference type="GeneID" id="17042091"/>
<dbReference type="EMBL" id="AGSI01000006">
    <property type="protein sequence ID" value="EIE24093.1"/>
    <property type="molecule type" value="Genomic_DNA"/>
</dbReference>
<accession>I0Z0C4</accession>